<comment type="caution">
    <text evidence="2">The sequence shown here is derived from an EMBL/GenBank/DDBJ whole genome shotgun (WGS) entry which is preliminary data.</text>
</comment>
<dbReference type="SUPFAM" id="SSF51338">
    <property type="entry name" value="Composite domain of metallo-dependent hydrolases"/>
    <property type="match status" value="1"/>
</dbReference>
<feature type="non-terminal residue" evidence="2">
    <location>
        <position position="1"/>
    </location>
</feature>
<dbReference type="AlphaFoldDB" id="X1M6V8"/>
<evidence type="ECO:0000259" key="1">
    <source>
        <dbReference type="Pfam" id="PF07969"/>
    </source>
</evidence>
<dbReference type="InterPro" id="IPR013108">
    <property type="entry name" value="Amidohydro_3"/>
</dbReference>
<dbReference type="SUPFAM" id="SSF51556">
    <property type="entry name" value="Metallo-dependent hydrolases"/>
    <property type="match status" value="1"/>
</dbReference>
<reference evidence="2" key="1">
    <citation type="journal article" date="2014" name="Front. Microbiol.">
        <title>High frequency of phylogenetically diverse reductive dehalogenase-homologous genes in deep subseafloor sedimentary metagenomes.</title>
        <authorList>
            <person name="Kawai M."/>
            <person name="Futagami T."/>
            <person name="Toyoda A."/>
            <person name="Takaki Y."/>
            <person name="Nishi S."/>
            <person name="Hori S."/>
            <person name="Arai W."/>
            <person name="Tsubouchi T."/>
            <person name="Morono Y."/>
            <person name="Uchiyama I."/>
            <person name="Ito T."/>
            <person name="Fujiyama A."/>
            <person name="Inagaki F."/>
            <person name="Takami H."/>
        </authorList>
    </citation>
    <scope>NUCLEOTIDE SEQUENCE</scope>
    <source>
        <strain evidence="2">Expedition CK06-06</strain>
    </source>
</reference>
<dbReference type="PANTHER" id="PTHR22642">
    <property type="entry name" value="IMIDAZOLONEPROPIONASE"/>
    <property type="match status" value="1"/>
</dbReference>
<dbReference type="InterPro" id="IPR032466">
    <property type="entry name" value="Metal_Hydrolase"/>
</dbReference>
<dbReference type="Gene3D" id="3.20.20.140">
    <property type="entry name" value="Metal-dependent hydrolases"/>
    <property type="match status" value="1"/>
</dbReference>
<protein>
    <recommendedName>
        <fullName evidence="1">Amidohydrolase 3 domain-containing protein</fullName>
    </recommendedName>
</protein>
<dbReference type="PANTHER" id="PTHR22642:SF22">
    <property type="entry name" value="EXOENZYMES REGULATORY PROTEIN AEPA"/>
    <property type="match status" value="1"/>
</dbReference>
<sequence>ESQADFLLIEGETVSAVGPTEEMKAYLGDEVRTVELGDCVALPGLMDSHVHLVQTGLSCLNVDLTTAKDKDHALSLLAEEVATNPELVCGFGFDESAWLDGELLTLPELDSVSRTIPIFVSRRDSHLFVANTPAVKKFAGALEGESLNDENTRLGIFPGELGYRLQREVFLLISEERKEEGVRLACERALRRGITAIQAMEGGKFFGEGNIKLIQRLSPALPQEIIVFPQITDCDTVERMGLPRIGGCIMVDGSIGARTAALYKPYSDQ</sequence>
<feature type="domain" description="Amidohydrolase 3" evidence="1">
    <location>
        <begin position="33"/>
        <end position="267"/>
    </location>
</feature>
<dbReference type="Gene3D" id="2.30.40.10">
    <property type="entry name" value="Urease, subunit C, domain 1"/>
    <property type="match status" value="1"/>
</dbReference>
<proteinExistence type="predicted"/>
<dbReference type="EMBL" id="BARV01023052">
    <property type="protein sequence ID" value="GAI27018.1"/>
    <property type="molecule type" value="Genomic_DNA"/>
</dbReference>
<dbReference type="GO" id="GO:0016810">
    <property type="term" value="F:hydrolase activity, acting on carbon-nitrogen (but not peptide) bonds"/>
    <property type="evidence" value="ECO:0007669"/>
    <property type="project" value="InterPro"/>
</dbReference>
<organism evidence="2">
    <name type="scientific">marine sediment metagenome</name>
    <dbReference type="NCBI Taxonomy" id="412755"/>
    <lineage>
        <taxon>unclassified sequences</taxon>
        <taxon>metagenomes</taxon>
        <taxon>ecological metagenomes</taxon>
    </lineage>
</organism>
<dbReference type="InterPro" id="IPR011059">
    <property type="entry name" value="Metal-dep_hydrolase_composite"/>
</dbReference>
<evidence type="ECO:0000313" key="2">
    <source>
        <dbReference type="EMBL" id="GAI27018.1"/>
    </source>
</evidence>
<name>X1M6V8_9ZZZZ</name>
<dbReference type="Pfam" id="PF07969">
    <property type="entry name" value="Amidohydro_3"/>
    <property type="match status" value="1"/>
</dbReference>
<gene>
    <name evidence="2" type="ORF">S06H3_37884</name>
</gene>
<dbReference type="Gene3D" id="3.10.310.70">
    <property type="match status" value="1"/>
</dbReference>
<accession>X1M6V8</accession>
<feature type="non-terminal residue" evidence="2">
    <location>
        <position position="269"/>
    </location>
</feature>